<evidence type="ECO:0000256" key="12">
    <source>
        <dbReference type="ARBA" id="ARBA00047409"/>
    </source>
</evidence>
<comment type="subcellular location">
    <subcellularLocation>
        <location evidence="1">Mitochondrion</location>
    </subcellularLocation>
</comment>
<keyword evidence="4" id="KW-0809">Transit peptide</keyword>
<name>A0A3B0RRQ5_9ZZZZ</name>
<dbReference type="Pfam" id="PF12697">
    <property type="entry name" value="Abhydrolase_6"/>
    <property type="match status" value="1"/>
</dbReference>
<protein>
    <recommendedName>
        <fullName evidence="7">Palmitoyl-protein thioesterase ABHD10, mitochondrial</fullName>
        <ecNumber evidence="6">3.1.1.93</ecNumber>
        <ecNumber evidence="2">3.1.2.22</ecNumber>
    </recommendedName>
    <alternativeName>
        <fullName evidence="9">Acyl-protein thioesterase ABHD10</fullName>
    </alternativeName>
    <alternativeName>
        <fullName evidence="10">Alpha/beta hydrolase domain-containing protein 10</fullName>
    </alternativeName>
    <alternativeName>
        <fullName evidence="8">Mycophenolic acid acyl-glucuronide esterase, mitochondrial</fullName>
    </alternativeName>
</protein>
<evidence type="ECO:0000313" key="15">
    <source>
        <dbReference type="EMBL" id="VAV96110.1"/>
    </source>
</evidence>
<comment type="catalytic activity">
    <reaction evidence="13">
        <text>mycophenolic acid O-acyl-beta-D-glucuronide + H2O = mycophenolate + D-glucuronate + H(+)</text>
        <dbReference type="Rhea" id="RHEA:34179"/>
        <dbReference type="ChEBI" id="CHEBI:15377"/>
        <dbReference type="ChEBI" id="CHEBI:15378"/>
        <dbReference type="ChEBI" id="CHEBI:58720"/>
        <dbReference type="ChEBI" id="CHEBI:62932"/>
        <dbReference type="ChEBI" id="CHEBI:66982"/>
        <dbReference type="EC" id="3.1.1.93"/>
    </reaction>
    <physiologicalReaction direction="left-to-right" evidence="13">
        <dbReference type="Rhea" id="RHEA:34180"/>
    </physiologicalReaction>
</comment>
<dbReference type="InterPro" id="IPR052382">
    <property type="entry name" value="ABHD10_acyl-thioesterase"/>
</dbReference>
<comment type="function">
    <text evidence="11">Acts as an acyl-protein thioesterase that hydrolyzes fatty acids from acylated residues in proteins. Regulates the mitochondrial S-depalmitoylation of the nucleophilic active site residue of peroxiredoxin-5/PRDX5, a key antioxidant protein, therefore modulating mitochondrial antioxidant ability. Also catalyzes the deglucuronidation of mycophenolic acid acyl-glucuronide, an active metabolite of the immunosuppressant drug mycophenolate.</text>
</comment>
<dbReference type="InterPro" id="IPR029058">
    <property type="entry name" value="AB_hydrolase_fold"/>
</dbReference>
<dbReference type="GO" id="GO:0008474">
    <property type="term" value="F:palmitoyl-(protein) hydrolase activity"/>
    <property type="evidence" value="ECO:0007669"/>
    <property type="project" value="UniProtKB-EC"/>
</dbReference>
<sequence length="247" mass="27166">MDYLDCQGRRLAYCKLDGKGPTVVFFPGFMSDMEGSKALALEAFCRERGQAYVRFDYSGHGKSSGDFSDGTIGAWADDGMAIMDQVTEGPLILVGSSMGGWIGLLCALARKDRVKGYVGLAAAPDFTRDLCWNRYSDEIKATLKRDGVYYEPCDYGDDPYPMTLNLLQEGDNHLLLDGGIDLICPVRLIQGMRDPDVPPVTAQRISDALASEDVVITYVKNGDHRLSTEADLKRLCRVVKEISGELL</sequence>
<organism evidence="15">
    <name type="scientific">hydrothermal vent metagenome</name>
    <dbReference type="NCBI Taxonomy" id="652676"/>
    <lineage>
        <taxon>unclassified sequences</taxon>
        <taxon>metagenomes</taxon>
        <taxon>ecological metagenomes</taxon>
    </lineage>
</organism>
<keyword evidence="3 15" id="KW-0378">Hydrolase</keyword>
<evidence type="ECO:0000256" key="9">
    <source>
        <dbReference type="ARBA" id="ARBA00042645"/>
    </source>
</evidence>
<dbReference type="GO" id="GO:0102390">
    <property type="term" value="F:mycophenolic acid acyl-glucuronide esterase activity"/>
    <property type="evidence" value="ECO:0007669"/>
    <property type="project" value="UniProtKB-EC"/>
</dbReference>
<evidence type="ECO:0000256" key="7">
    <source>
        <dbReference type="ARBA" id="ARBA00039314"/>
    </source>
</evidence>
<reference evidence="15" key="1">
    <citation type="submission" date="2018-06" db="EMBL/GenBank/DDBJ databases">
        <authorList>
            <person name="Zhirakovskaya E."/>
        </authorList>
    </citation>
    <scope>NUCLEOTIDE SEQUENCE</scope>
</reference>
<dbReference type="PANTHER" id="PTHR16138:SF7">
    <property type="entry name" value="PALMITOYL-PROTEIN THIOESTERASE ABHD10, MITOCHONDRIAL"/>
    <property type="match status" value="1"/>
</dbReference>
<keyword evidence="5" id="KW-0496">Mitochondrion</keyword>
<evidence type="ECO:0000256" key="3">
    <source>
        <dbReference type="ARBA" id="ARBA00022801"/>
    </source>
</evidence>
<dbReference type="EMBL" id="UOED01000106">
    <property type="protein sequence ID" value="VAV96110.1"/>
    <property type="molecule type" value="Genomic_DNA"/>
</dbReference>
<dbReference type="Gene3D" id="3.40.50.1820">
    <property type="entry name" value="alpha/beta hydrolase"/>
    <property type="match status" value="1"/>
</dbReference>
<dbReference type="InterPro" id="IPR000073">
    <property type="entry name" value="AB_hydrolase_1"/>
</dbReference>
<comment type="catalytic activity">
    <reaction evidence="12">
        <text>S-hexadecanoyl-L-cysteinyl-[protein] + H2O = L-cysteinyl-[protein] + hexadecanoate + H(+)</text>
        <dbReference type="Rhea" id="RHEA:19233"/>
        <dbReference type="Rhea" id="RHEA-COMP:10131"/>
        <dbReference type="Rhea" id="RHEA-COMP:11032"/>
        <dbReference type="ChEBI" id="CHEBI:7896"/>
        <dbReference type="ChEBI" id="CHEBI:15377"/>
        <dbReference type="ChEBI" id="CHEBI:15378"/>
        <dbReference type="ChEBI" id="CHEBI:29950"/>
        <dbReference type="ChEBI" id="CHEBI:74151"/>
        <dbReference type="EC" id="3.1.2.22"/>
    </reaction>
    <physiologicalReaction direction="left-to-right" evidence="12">
        <dbReference type="Rhea" id="RHEA:19234"/>
    </physiologicalReaction>
</comment>
<evidence type="ECO:0000256" key="11">
    <source>
        <dbReference type="ARBA" id="ARBA00046047"/>
    </source>
</evidence>
<evidence type="ECO:0000256" key="5">
    <source>
        <dbReference type="ARBA" id="ARBA00023128"/>
    </source>
</evidence>
<dbReference type="AlphaFoldDB" id="A0A3B0RRQ5"/>
<evidence type="ECO:0000256" key="10">
    <source>
        <dbReference type="ARBA" id="ARBA00042704"/>
    </source>
</evidence>
<dbReference type="EC" id="3.1.1.93" evidence="6"/>
<dbReference type="GO" id="GO:0005739">
    <property type="term" value="C:mitochondrion"/>
    <property type="evidence" value="ECO:0007669"/>
    <property type="project" value="UniProtKB-SubCell"/>
</dbReference>
<evidence type="ECO:0000256" key="13">
    <source>
        <dbReference type="ARBA" id="ARBA00047972"/>
    </source>
</evidence>
<dbReference type="PANTHER" id="PTHR16138">
    <property type="entry name" value="MYCOPHENOLIC ACID ACYL-GLUCURONIDE ESTERASE, MITOCHONDRIAL"/>
    <property type="match status" value="1"/>
</dbReference>
<evidence type="ECO:0000256" key="4">
    <source>
        <dbReference type="ARBA" id="ARBA00022946"/>
    </source>
</evidence>
<dbReference type="SUPFAM" id="SSF53474">
    <property type="entry name" value="alpha/beta-Hydrolases"/>
    <property type="match status" value="1"/>
</dbReference>
<dbReference type="EC" id="3.1.2.22" evidence="2"/>
<feature type="domain" description="AB hydrolase-1" evidence="14">
    <location>
        <begin position="23"/>
        <end position="227"/>
    </location>
</feature>
<evidence type="ECO:0000256" key="1">
    <source>
        <dbReference type="ARBA" id="ARBA00004173"/>
    </source>
</evidence>
<accession>A0A3B0RRQ5</accession>
<proteinExistence type="predicted"/>
<evidence type="ECO:0000256" key="6">
    <source>
        <dbReference type="ARBA" id="ARBA00039132"/>
    </source>
</evidence>
<evidence type="ECO:0000259" key="14">
    <source>
        <dbReference type="Pfam" id="PF12697"/>
    </source>
</evidence>
<evidence type="ECO:0000256" key="2">
    <source>
        <dbReference type="ARBA" id="ARBA00012423"/>
    </source>
</evidence>
<evidence type="ECO:0000256" key="8">
    <source>
        <dbReference type="ARBA" id="ARBA00041520"/>
    </source>
</evidence>
<gene>
    <name evidence="15" type="ORF">MNBD_ALPHA02-1362</name>
</gene>